<sequence>MAKIHELSSVLADQIAAGEVVERPASVVKELVENALDAHSTRVDVLVQEAGVRSIRVIDDGDGIAADDVLTAFKRHATSKITSREDLFRVHSLGFRGEALPSIASVADVTLVTSTGTSGTSIHYRGGKLVHQAPAPLRQGTDITVTDLFYNTPARLKYLKSPQTELANIVDVVNRLALSYPNVAIRLVHNSKELLRTAGRGDLQRVIAGIYGVKNARKMVAIKGQTDDFQLTGYVALPELTRASRQYISILINGRAIKNQQLTKAVIAGYGSKLMVGRYPIAVIALTMDPLMVDVNVHPTKQEVRLSKEPVLAKLISATITARLADENLIPSAMANLGSHRREPVQTDQLAIDLNAASSQYQVASASPQAAESFAASLTAGNDCTASEAAATENGSGEMTLPASSAPATSLAATPVTETTAAEPIMISDRQELQTGAVRAFDARYRDERVGLPFAANQADQPTVAAAEATETEPTQPAAPTTERFPHLRYLGQMHGTYLLAEAEDGMYILDQHAAQERINYEYYRQAIGEVSANQQNLLVPIVLDYPTSDVLKIQENLPLLAQLGLHLEAFGGNSFIVHSHPTWFKAGQEADTIKEMVDWVLQDGHLTVAQFREKSAIMMSCKRAIKANHHLDDQQARALIAKLPECENPFNCPHGRPVTVHFTNRDMERMFKRIQDSHESPLHQ</sequence>
<dbReference type="EMBL" id="JBHLUK010000077">
    <property type="protein sequence ID" value="MFC0425063.1"/>
    <property type="molecule type" value="Genomic_DNA"/>
</dbReference>
<name>A0ABV6K6G2_9LACO</name>
<feature type="region of interest" description="Disordered" evidence="5">
    <location>
        <begin position="389"/>
        <end position="416"/>
    </location>
</feature>
<dbReference type="PANTHER" id="PTHR10073:SF12">
    <property type="entry name" value="DNA MISMATCH REPAIR PROTEIN MLH1"/>
    <property type="match status" value="1"/>
</dbReference>
<evidence type="ECO:0000256" key="5">
    <source>
        <dbReference type="SAM" id="MobiDB-lite"/>
    </source>
</evidence>
<organism evidence="8 9">
    <name type="scientific">Lactiplantibacillus plajomi</name>
    <dbReference type="NCBI Taxonomy" id="1457217"/>
    <lineage>
        <taxon>Bacteria</taxon>
        <taxon>Bacillati</taxon>
        <taxon>Bacillota</taxon>
        <taxon>Bacilli</taxon>
        <taxon>Lactobacillales</taxon>
        <taxon>Lactobacillaceae</taxon>
        <taxon>Lactiplantibacillus</taxon>
    </lineage>
</organism>
<evidence type="ECO:0000256" key="4">
    <source>
        <dbReference type="HAMAP-Rule" id="MF_00149"/>
    </source>
</evidence>
<evidence type="ECO:0000259" key="7">
    <source>
        <dbReference type="SMART" id="SM01340"/>
    </source>
</evidence>
<comment type="similarity">
    <text evidence="1 4">Belongs to the DNA mismatch repair MutL/HexB family.</text>
</comment>
<evidence type="ECO:0000256" key="1">
    <source>
        <dbReference type="ARBA" id="ARBA00006082"/>
    </source>
</evidence>
<dbReference type="InterPro" id="IPR036890">
    <property type="entry name" value="HATPase_C_sf"/>
</dbReference>
<evidence type="ECO:0000256" key="3">
    <source>
        <dbReference type="ARBA" id="ARBA00023204"/>
    </source>
</evidence>
<dbReference type="CDD" id="cd16926">
    <property type="entry name" value="HATPase_MutL-MLH-PMS-like"/>
    <property type="match status" value="1"/>
</dbReference>
<comment type="caution">
    <text evidence="8">The sequence shown here is derived from an EMBL/GenBank/DDBJ whole genome shotgun (WGS) entry which is preliminary data.</text>
</comment>
<keyword evidence="8" id="KW-0540">Nuclease</keyword>
<keyword evidence="9" id="KW-1185">Reference proteome</keyword>
<comment type="function">
    <text evidence="4">This protein is involved in the repair of mismatches in DNA. It is required for dam-dependent methyl-directed DNA mismatch repair. May act as a 'molecular matchmaker', a protein that promotes the formation of a stable complex between two or more DNA-binding proteins in an ATP-dependent manner without itself being part of a final effector complex.</text>
</comment>
<evidence type="ECO:0000259" key="6">
    <source>
        <dbReference type="SMART" id="SM00853"/>
    </source>
</evidence>
<dbReference type="Pfam" id="PF01119">
    <property type="entry name" value="DNA_mis_repair"/>
    <property type="match status" value="1"/>
</dbReference>
<dbReference type="InterPro" id="IPR020568">
    <property type="entry name" value="Ribosomal_Su5_D2-typ_SF"/>
</dbReference>
<dbReference type="PROSITE" id="PS00058">
    <property type="entry name" value="DNA_MISMATCH_REPAIR_1"/>
    <property type="match status" value="1"/>
</dbReference>
<dbReference type="InterPro" id="IPR042121">
    <property type="entry name" value="MutL_C_regsub"/>
</dbReference>
<dbReference type="RefSeq" id="WP_137643998.1">
    <property type="nucleotide sequence ID" value="NZ_BAABRM010000002.1"/>
</dbReference>
<dbReference type="InterPro" id="IPR038973">
    <property type="entry name" value="MutL/Mlh/Pms-like"/>
</dbReference>
<dbReference type="SUPFAM" id="SSF118116">
    <property type="entry name" value="DNA mismatch repair protein MutL"/>
    <property type="match status" value="1"/>
</dbReference>
<dbReference type="CDD" id="cd00782">
    <property type="entry name" value="MutL_Trans"/>
    <property type="match status" value="1"/>
</dbReference>
<dbReference type="InterPro" id="IPR037198">
    <property type="entry name" value="MutL_C_sf"/>
</dbReference>
<dbReference type="SMART" id="SM01340">
    <property type="entry name" value="DNA_mis_repair"/>
    <property type="match status" value="1"/>
</dbReference>
<dbReference type="InterPro" id="IPR042120">
    <property type="entry name" value="MutL_C_dimsub"/>
</dbReference>
<dbReference type="InterPro" id="IPR014721">
    <property type="entry name" value="Ribsml_uS5_D2-typ_fold_subgr"/>
</dbReference>
<accession>A0ABV6K6G2</accession>
<keyword evidence="3 4" id="KW-0234">DNA repair</keyword>
<keyword evidence="2 4" id="KW-0227">DNA damage</keyword>
<dbReference type="InterPro" id="IPR020667">
    <property type="entry name" value="DNA_mismatch_repair_MutL"/>
</dbReference>
<dbReference type="InterPro" id="IPR002099">
    <property type="entry name" value="MutL/Mlh/PMS"/>
</dbReference>
<dbReference type="HAMAP" id="MF_00149">
    <property type="entry name" value="DNA_mis_repair"/>
    <property type="match status" value="1"/>
</dbReference>
<protein>
    <recommendedName>
        <fullName evidence="4">DNA mismatch repair protein MutL</fullName>
    </recommendedName>
</protein>
<gene>
    <name evidence="4 8" type="primary">mutL</name>
    <name evidence="8" type="ORF">ACFFGS_13085</name>
</gene>
<dbReference type="Gene3D" id="3.30.1540.20">
    <property type="entry name" value="MutL, C-terminal domain, dimerisation subdomain"/>
    <property type="match status" value="1"/>
</dbReference>
<dbReference type="InterPro" id="IPR014790">
    <property type="entry name" value="MutL_C"/>
</dbReference>
<dbReference type="NCBIfam" id="TIGR00585">
    <property type="entry name" value="mutl"/>
    <property type="match status" value="1"/>
</dbReference>
<feature type="region of interest" description="Disordered" evidence="5">
    <location>
        <begin position="458"/>
        <end position="481"/>
    </location>
</feature>
<dbReference type="SUPFAM" id="SSF54211">
    <property type="entry name" value="Ribosomal protein S5 domain 2-like"/>
    <property type="match status" value="1"/>
</dbReference>
<dbReference type="InterPro" id="IPR013507">
    <property type="entry name" value="DNA_mismatch_S5_2-like"/>
</dbReference>
<evidence type="ECO:0000313" key="9">
    <source>
        <dbReference type="Proteomes" id="UP001589855"/>
    </source>
</evidence>
<dbReference type="SMART" id="SM00853">
    <property type="entry name" value="MutL_C"/>
    <property type="match status" value="1"/>
</dbReference>
<dbReference type="Proteomes" id="UP001589855">
    <property type="component" value="Unassembled WGS sequence"/>
</dbReference>
<dbReference type="Gene3D" id="3.30.230.10">
    <property type="match status" value="1"/>
</dbReference>
<keyword evidence="8" id="KW-0378">Hydrolase</keyword>
<keyword evidence="8" id="KW-0255">Endonuclease</keyword>
<feature type="compositionally biased region" description="Low complexity" evidence="5">
    <location>
        <begin position="462"/>
        <end position="481"/>
    </location>
</feature>
<dbReference type="NCBIfam" id="NF000950">
    <property type="entry name" value="PRK00095.1-3"/>
    <property type="match status" value="1"/>
</dbReference>
<feature type="domain" description="MutL C-terminal dimerisation" evidence="6">
    <location>
        <begin position="490"/>
        <end position="632"/>
    </location>
</feature>
<dbReference type="Pfam" id="PF13589">
    <property type="entry name" value="HATPase_c_3"/>
    <property type="match status" value="1"/>
</dbReference>
<dbReference type="SUPFAM" id="SSF55874">
    <property type="entry name" value="ATPase domain of HSP90 chaperone/DNA topoisomerase II/histidine kinase"/>
    <property type="match status" value="1"/>
</dbReference>
<dbReference type="Gene3D" id="3.30.565.10">
    <property type="entry name" value="Histidine kinase-like ATPase, C-terminal domain"/>
    <property type="match status" value="1"/>
</dbReference>
<proteinExistence type="inferred from homology"/>
<feature type="compositionally biased region" description="Low complexity" evidence="5">
    <location>
        <begin position="400"/>
        <end position="416"/>
    </location>
</feature>
<dbReference type="Pfam" id="PF08676">
    <property type="entry name" value="MutL_C"/>
    <property type="match status" value="1"/>
</dbReference>
<dbReference type="InterPro" id="IPR014762">
    <property type="entry name" value="DNA_mismatch_repair_CS"/>
</dbReference>
<evidence type="ECO:0000256" key="2">
    <source>
        <dbReference type="ARBA" id="ARBA00022763"/>
    </source>
</evidence>
<dbReference type="PANTHER" id="PTHR10073">
    <property type="entry name" value="DNA MISMATCH REPAIR PROTEIN MLH, PMS, MUTL"/>
    <property type="match status" value="1"/>
</dbReference>
<reference evidence="8 9" key="1">
    <citation type="submission" date="2024-09" db="EMBL/GenBank/DDBJ databases">
        <authorList>
            <person name="Sun Q."/>
            <person name="Mori K."/>
        </authorList>
    </citation>
    <scope>NUCLEOTIDE SEQUENCE [LARGE SCALE GENOMIC DNA]</scope>
    <source>
        <strain evidence="8 9">TBRC 4575</strain>
    </source>
</reference>
<dbReference type="Gene3D" id="3.30.1370.100">
    <property type="entry name" value="MutL, C-terminal domain, regulatory subdomain"/>
    <property type="match status" value="1"/>
</dbReference>
<evidence type="ECO:0000313" key="8">
    <source>
        <dbReference type="EMBL" id="MFC0425063.1"/>
    </source>
</evidence>
<feature type="domain" description="DNA mismatch repair protein S5" evidence="7">
    <location>
        <begin position="207"/>
        <end position="325"/>
    </location>
</feature>
<dbReference type="GO" id="GO:0004519">
    <property type="term" value="F:endonuclease activity"/>
    <property type="evidence" value="ECO:0007669"/>
    <property type="project" value="UniProtKB-KW"/>
</dbReference>